<dbReference type="KEGG" id="mis:MICPUN_58152"/>
<gene>
    <name evidence="2" type="ORF">MICPUN_58152</name>
</gene>
<dbReference type="Proteomes" id="UP000002009">
    <property type="component" value="Chromosome 4"/>
</dbReference>
<feature type="compositionally biased region" description="Basic and acidic residues" evidence="1">
    <location>
        <begin position="402"/>
        <end position="417"/>
    </location>
</feature>
<feature type="compositionally biased region" description="Basic residues" evidence="1">
    <location>
        <begin position="15"/>
        <end position="26"/>
    </location>
</feature>
<accession>C1E4T7</accession>
<protein>
    <recommendedName>
        <fullName evidence="4">CBS domain-containing protein</fullName>
    </recommendedName>
</protein>
<dbReference type="AlphaFoldDB" id="C1E4T7"/>
<dbReference type="OrthoDB" id="10655745at2759"/>
<sequence>MAKRRETGRCEAKQKHGRRFTPRVRSVRAPYLPEDVEAYADELAPNSPAPRTKRDVIDAHAVAHAEDAWRAIVAPGDDGDACYLGFADTTLLDFVSRGLDNKPEKRVGDFEPSHRIAVFTEPESTGADGNAPHSSSDDEDDDDERLPDMRPRWVSVVSQLDVLDLMVADPDALGSFPRTATMESLGFTRGTFAVAAVSSEFFVAGCFAVMHNLGVSGLAVVDRRGRFMIGSISASDVRRTSSAADLADALGSSAGEFLRDRVWSKVPGRGRINAMQSTISNHRLLRRVLPRTYQSSSRKLHLRGELTGRRVREMKKLYRLPLYPIHDVASYPLSFFWERDPTSRRTSETARSKSPRRTLPSRLRDELRVPRAAERIADGRSRLALSLRLRPARRQPPESDDGDVRGEDAPGVRREFAELASGGRGDADGRHANIRGGFDGGGGRLGSDLVSWRARRDEN</sequence>
<reference evidence="2 3" key="1">
    <citation type="journal article" date="2009" name="Science">
        <title>Green evolution and dynamic adaptations revealed by genomes of the marine picoeukaryotes Micromonas.</title>
        <authorList>
            <person name="Worden A.Z."/>
            <person name="Lee J.H."/>
            <person name="Mock T."/>
            <person name="Rouze P."/>
            <person name="Simmons M.P."/>
            <person name="Aerts A.L."/>
            <person name="Allen A.E."/>
            <person name="Cuvelier M.L."/>
            <person name="Derelle E."/>
            <person name="Everett M.V."/>
            <person name="Foulon E."/>
            <person name="Grimwood J."/>
            <person name="Gundlach H."/>
            <person name="Henrissat B."/>
            <person name="Napoli C."/>
            <person name="McDonald S.M."/>
            <person name="Parker M.S."/>
            <person name="Rombauts S."/>
            <person name="Salamov A."/>
            <person name="Von Dassow P."/>
            <person name="Badger J.H."/>
            <person name="Coutinho P.M."/>
            <person name="Demir E."/>
            <person name="Dubchak I."/>
            <person name="Gentemann C."/>
            <person name="Eikrem W."/>
            <person name="Gready J.E."/>
            <person name="John U."/>
            <person name="Lanier W."/>
            <person name="Lindquist E.A."/>
            <person name="Lucas S."/>
            <person name="Mayer K.F."/>
            <person name="Moreau H."/>
            <person name="Not F."/>
            <person name="Otillar R."/>
            <person name="Panaud O."/>
            <person name="Pangilinan J."/>
            <person name="Paulsen I."/>
            <person name="Piegu B."/>
            <person name="Poliakov A."/>
            <person name="Robbens S."/>
            <person name="Schmutz J."/>
            <person name="Toulza E."/>
            <person name="Wyss T."/>
            <person name="Zelensky A."/>
            <person name="Zhou K."/>
            <person name="Armbrust E.V."/>
            <person name="Bhattacharya D."/>
            <person name="Goodenough U.W."/>
            <person name="Van de Peer Y."/>
            <person name="Grigoriev I.V."/>
        </authorList>
    </citation>
    <scope>NUCLEOTIDE SEQUENCE [LARGE SCALE GENOMIC DNA]</scope>
    <source>
        <strain evidence="3">RCC299 / NOUM17</strain>
    </source>
</reference>
<dbReference type="GeneID" id="8242805"/>
<feature type="region of interest" description="Disordered" evidence="1">
    <location>
        <begin position="387"/>
        <end position="459"/>
    </location>
</feature>
<feature type="compositionally biased region" description="Basic and acidic residues" evidence="1">
    <location>
        <begin position="1"/>
        <end position="14"/>
    </location>
</feature>
<evidence type="ECO:0008006" key="4">
    <source>
        <dbReference type="Google" id="ProtNLM"/>
    </source>
</evidence>
<evidence type="ECO:0000313" key="2">
    <source>
        <dbReference type="EMBL" id="ACO62777.1"/>
    </source>
</evidence>
<dbReference type="InParanoid" id="C1E4T7"/>
<proteinExistence type="predicted"/>
<evidence type="ECO:0000313" key="3">
    <source>
        <dbReference type="Proteomes" id="UP000002009"/>
    </source>
</evidence>
<feature type="region of interest" description="Disordered" evidence="1">
    <location>
        <begin position="120"/>
        <end position="147"/>
    </location>
</feature>
<name>C1E4T7_MICCC</name>
<feature type="compositionally biased region" description="Basic and acidic residues" evidence="1">
    <location>
        <begin position="342"/>
        <end position="351"/>
    </location>
</feature>
<keyword evidence="3" id="KW-1185">Reference proteome</keyword>
<evidence type="ECO:0000256" key="1">
    <source>
        <dbReference type="SAM" id="MobiDB-lite"/>
    </source>
</evidence>
<feature type="region of interest" description="Disordered" evidence="1">
    <location>
        <begin position="1"/>
        <end position="26"/>
    </location>
</feature>
<feature type="region of interest" description="Disordered" evidence="1">
    <location>
        <begin position="342"/>
        <end position="366"/>
    </location>
</feature>
<organism evidence="2 3">
    <name type="scientific">Micromonas commoda (strain RCC299 / NOUM17 / CCMP2709)</name>
    <name type="common">Picoplanktonic green alga</name>
    <dbReference type="NCBI Taxonomy" id="296587"/>
    <lineage>
        <taxon>Eukaryota</taxon>
        <taxon>Viridiplantae</taxon>
        <taxon>Chlorophyta</taxon>
        <taxon>Mamiellophyceae</taxon>
        <taxon>Mamiellales</taxon>
        <taxon>Mamiellaceae</taxon>
        <taxon>Micromonas</taxon>
    </lineage>
</organism>
<dbReference type="RefSeq" id="XP_002501519.1">
    <property type="nucleotide sequence ID" value="XM_002501473.1"/>
</dbReference>
<dbReference type="EMBL" id="CP001325">
    <property type="protein sequence ID" value="ACO62777.1"/>
    <property type="molecule type" value="Genomic_DNA"/>
</dbReference>